<keyword evidence="7" id="KW-1185">Reference proteome</keyword>
<evidence type="ECO:0000256" key="3">
    <source>
        <dbReference type="ARBA" id="ARBA00023004"/>
    </source>
</evidence>
<dbReference type="SUPFAM" id="SSF46626">
    <property type="entry name" value="Cytochrome c"/>
    <property type="match status" value="1"/>
</dbReference>
<dbReference type="GO" id="GO:0046872">
    <property type="term" value="F:metal ion binding"/>
    <property type="evidence" value="ECO:0007669"/>
    <property type="project" value="UniProtKB-KW"/>
</dbReference>
<sequence length="116" mass="12421">MTNHNNNGHGQGPAARKAKIAAVTTGDSARGERLFRAMCAGCHSLGLRGIFGKPIASGGAMLYTSGLERRASQKWTFENLDAFLRAPKEFAGDTAMGAVAVKNAKDRRDLIEFLKV</sequence>
<dbReference type="AlphaFoldDB" id="A0A8J8NJF0"/>
<organism evidence="6 7">
    <name type="scientific">Halteria grandinella</name>
    <dbReference type="NCBI Taxonomy" id="5974"/>
    <lineage>
        <taxon>Eukaryota</taxon>
        <taxon>Sar</taxon>
        <taxon>Alveolata</taxon>
        <taxon>Ciliophora</taxon>
        <taxon>Intramacronucleata</taxon>
        <taxon>Spirotrichea</taxon>
        <taxon>Stichotrichia</taxon>
        <taxon>Sporadotrichida</taxon>
        <taxon>Halteriidae</taxon>
        <taxon>Halteria</taxon>
    </lineage>
</organism>
<dbReference type="InterPro" id="IPR009056">
    <property type="entry name" value="Cyt_c-like_dom"/>
</dbReference>
<dbReference type="GO" id="GO:0009055">
    <property type="term" value="F:electron transfer activity"/>
    <property type="evidence" value="ECO:0007669"/>
    <property type="project" value="InterPro"/>
</dbReference>
<proteinExistence type="predicted"/>
<evidence type="ECO:0000256" key="2">
    <source>
        <dbReference type="ARBA" id="ARBA00022723"/>
    </source>
</evidence>
<dbReference type="Proteomes" id="UP000785679">
    <property type="component" value="Unassembled WGS sequence"/>
</dbReference>
<dbReference type="InterPro" id="IPR036909">
    <property type="entry name" value="Cyt_c-like_dom_sf"/>
</dbReference>
<comment type="caution">
    <text evidence="6">The sequence shown here is derived from an EMBL/GenBank/DDBJ whole genome shotgun (WGS) entry which is preliminary data.</text>
</comment>
<name>A0A8J8NJF0_HALGN</name>
<evidence type="ECO:0000256" key="1">
    <source>
        <dbReference type="ARBA" id="ARBA00022617"/>
    </source>
</evidence>
<dbReference type="GO" id="GO:0020037">
    <property type="term" value="F:heme binding"/>
    <property type="evidence" value="ECO:0007669"/>
    <property type="project" value="InterPro"/>
</dbReference>
<dbReference type="EMBL" id="RRYP01015742">
    <property type="protein sequence ID" value="TNV75370.1"/>
    <property type="molecule type" value="Genomic_DNA"/>
</dbReference>
<keyword evidence="3 4" id="KW-0408">Iron</keyword>
<dbReference type="OrthoDB" id="6408568at2759"/>
<accession>A0A8J8NJF0</accession>
<protein>
    <recommendedName>
        <fullName evidence="5">Cytochrome c domain-containing protein</fullName>
    </recommendedName>
</protein>
<dbReference type="Gene3D" id="1.10.760.10">
    <property type="entry name" value="Cytochrome c-like domain"/>
    <property type="match status" value="1"/>
</dbReference>
<gene>
    <name evidence="6" type="ORF">FGO68_gene5780</name>
</gene>
<feature type="domain" description="Cytochrome c" evidence="5">
    <location>
        <begin position="26"/>
        <end position="116"/>
    </location>
</feature>
<keyword evidence="2 4" id="KW-0479">Metal-binding</keyword>
<keyword evidence="1 4" id="KW-0349">Heme</keyword>
<evidence type="ECO:0000259" key="5">
    <source>
        <dbReference type="PROSITE" id="PS51007"/>
    </source>
</evidence>
<evidence type="ECO:0000313" key="7">
    <source>
        <dbReference type="Proteomes" id="UP000785679"/>
    </source>
</evidence>
<reference evidence="6" key="1">
    <citation type="submission" date="2019-06" db="EMBL/GenBank/DDBJ databases">
        <authorList>
            <person name="Zheng W."/>
        </authorList>
    </citation>
    <scope>NUCLEOTIDE SEQUENCE</scope>
    <source>
        <strain evidence="6">QDHG01</strain>
    </source>
</reference>
<dbReference type="Pfam" id="PF00034">
    <property type="entry name" value="Cytochrom_C"/>
    <property type="match status" value="1"/>
</dbReference>
<evidence type="ECO:0000313" key="6">
    <source>
        <dbReference type="EMBL" id="TNV75370.1"/>
    </source>
</evidence>
<evidence type="ECO:0000256" key="4">
    <source>
        <dbReference type="PROSITE-ProRule" id="PRU00433"/>
    </source>
</evidence>
<dbReference type="PROSITE" id="PS51007">
    <property type="entry name" value="CYTC"/>
    <property type="match status" value="1"/>
</dbReference>